<dbReference type="Pfam" id="PF00202">
    <property type="entry name" value="Aminotran_3"/>
    <property type="match status" value="1"/>
</dbReference>
<comment type="cofactor">
    <cofactor evidence="1">
        <name>pyridoxal 5'-phosphate</name>
        <dbReference type="ChEBI" id="CHEBI:597326"/>
    </cofactor>
</comment>
<dbReference type="InterPro" id="IPR015421">
    <property type="entry name" value="PyrdxlP-dep_Trfase_major"/>
</dbReference>
<dbReference type="Proteomes" id="UP000241788">
    <property type="component" value="Unassembled WGS sequence"/>
</dbReference>
<dbReference type="EMBL" id="FTLW01000001">
    <property type="protein sequence ID" value="SIP96894.1"/>
    <property type="molecule type" value="Genomic_DNA"/>
</dbReference>
<evidence type="ECO:0000313" key="8">
    <source>
        <dbReference type="Proteomes" id="UP000241788"/>
    </source>
</evidence>
<dbReference type="GO" id="GO:0030170">
    <property type="term" value="F:pyridoxal phosphate binding"/>
    <property type="evidence" value="ECO:0007669"/>
    <property type="project" value="InterPro"/>
</dbReference>
<dbReference type="PANTHER" id="PTHR43206">
    <property type="entry name" value="AMINOTRANSFERASE"/>
    <property type="match status" value="1"/>
</dbReference>
<comment type="similarity">
    <text evidence="2 6">Belongs to the class-III pyridoxal-phosphate-dependent aminotransferase family.</text>
</comment>
<evidence type="ECO:0000256" key="5">
    <source>
        <dbReference type="ARBA" id="ARBA00022898"/>
    </source>
</evidence>
<dbReference type="InterPro" id="IPR005814">
    <property type="entry name" value="Aminotrans_3"/>
</dbReference>
<dbReference type="GO" id="GO:0009450">
    <property type="term" value="P:gamma-aminobutyric acid catabolic process"/>
    <property type="evidence" value="ECO:0007669"/>
    <property type="project" value="TreeGrafter"/>
</dbReference>
<organism evidence="7 8">
    <name type="scientific">Solilutibacter tolerans</name>
    <dbReference type="NCBI Taxonomy" id="1604334"/>
    <lineage>
        <taxon>Bacteria</taxon>
        <taxon>Pseudomonadati</taxon>
        <taxon>Pseudomonadota</taxon>
        <taxon>Gammaproteobacteria</taxon>
        <taxon>Lysobacterales</taxon>
        <taxon>Lysobacteraceae</taxon>
        <taxon>Solilutibacter</taxon>
    </lineage>
</organism>
<name>A0A1N6NXR3_9GAMM</name>
<keyword evidence="4" id="KW-0808">Transferase</keyword>
<dbReference type="Gene3D" id="3.40.640.10">
    <property type="entry name" value="Type I PLP-dependent aspartate aminotransferase-like (Major domain)"/>
    <property type="match status" value="1"/>
</dbReference>
<proteinExistence type="inferred from homology"/>
<dbReference type="GO" id="GO:0008483">
    <property type="term" value="F:transaminase activity"/>
    <property type="evidence" value="ECO:0007669"/>
    <property type="project" value="UniProtKB-KW"/>
</dbReference>
<evidence type="ECO:0000256" key="1">
    <source>
        <dbReference type="ARBA" id="ARBA00001933"/>
    </source>
</evidence>
<evidence type="ECO:0000256" key="2">
    <source>
        <dbReference type="ARBA" id="ARBA00008954"/>
    </source>
</evidence>
<dbReference type="AlphaFoldDB" id="A0A1N6NXR3"/>
<sequence>MTATLGEPHMTLLDTLAPLRAHGHARTTGLDDATLARFAATHPPLVEAVQAAAAEYAVIAREFPELLDLDEAAQAEKIQAGFVNFYSADTVNPYVALAARGPWVVTLKGAVLHDSGGYGMLGLGHTPEAVLEAMAKPQVMANIMTPNIAQLKFDRAMRKEIGQTIGGCPYTHFMCLNSGSESVSLASRIVDANAKTMTDPGARHAGRSIKRLVVKGAFHGRTERPALYSDSSRKNYVQYLASFRDEDSVITVPPYDVAALEKAFADAEANGWFIEAMFLEPVMGEGDPGRSVPRAFYDAARELTRAHGALLLVDSIQAGLRATGYLSIVDYPGFEGIAAPDLETYSKALNAGQYPLSVVAVIESAAAIYKRGLYGNTMTANPRALDVAITVLGQLTPALRANIRDRGTQALQKLEALKAELGGMITKVQGTGLLFSCELAPGFKGYGTGSTEEWMREQGIGVIHGGENSLRFTPHFAMDEAELDLLVSMVKRALQEGPRVEQAA</sequence>
<keyword evidence="5 6" id="KW-0663">Pyridoxal phosphate</keyword>
<evidence type="ECO:0000256" key="4">
    <source>
        <dbReference type="ARBA" id="ARBA00022679"/>
    </source>
</evidence>
<accession>A0A1N6NXR3</accession>
<evidence type="ECO:0000313" key="7">
    <source>
        <dbReference type="EMBL" id="SIP96894.1"/>
    </source>
</evidence>
<evidence type="ECO:0000256" key="6">
    <source>
        <dbReference type="RuleBase" id="RU003560"/>
    </source>
</evidence>
<keyword evidence="3" id="KW-0032">Aminotransferase</keyword>
<dbReference type="InterPro" id="IPR015422">
    <property type="entry name" value="PyrdxlP-dep_Trfase_small"/>
</dbReference>
<dbReference type="PANTHER" id="PTHR43206:SF2">
    <property type="entry name" value="4-AMINOBUTYRATE AMINOTRANSFERASE GABT"/>
    <property type="match status" value="1"/>
</dbReference>
<dbReference type="InterPro" id="IPR015424">
    <property type="entry name" value="PyrdxlP-dep_Trfase"/>
</dbReference>
<dbReference type="SUPFAM" id="SSF53383">
    <property type="entry name" value="PLP-dependent transferases"/>
    <property type="match status" value="1"/>
</dbReference>
<reference evidence="8" key="1">
    <citation type="submission" date="2017-01" db="EMBL/GenBank/DDBJ databases">
        <authorList>
            <person name="Varghese N."/>
            <person name="Submissions S."/>
        </authorList>
    </citation>
    <scope>NUCLEOTIDE SEQUENCE [LARGE SCALE GENOMIC DNA]</scope>
    <source>
        <strain evidence="8">UM1</strain>
    </source>
</reference>
<dbReference type="STRING" id="1604334.SAMN05421546_0417"/>
<dbReference type="GO" id="GO:0005829">
    <property type="term" value="C:cytosol"/>
    <property type="evidence" value="ECO:0007669"/>
    <property type="project" value="TreeGrafter"/>
</dbReference>
<protein>
    <submittedName>
        <fullName evidence="7">L-lysine 6-transaminase</fullName>
    </submittedName>
</protein>
<gene>
    <name evidence="7" type="ORF">SAMN05421546_0417</name>
</gene>
<dbReference type="Gene3D" id="3.90.1150.10">
    <property type="entry name" value="Aspartate Aminotransferase, domain 1"/>
    <property type="match status" value="1"/>
</dbReference>
<keyword evidence="8" id="KW-1185">Reference proteome</keyword>
<evidence type="ECO:0000256" key="3">
    <source>
        <dbReference type="ARBA" id="ARBA00022576"/>
    </source>
</evidence>